<evidence type="ECO:0000256" key="2">
    <source>
        <dbReference type="ARBA" id="ARBA00022475"/>
    </source>
</evidence>
<feature type="transmembrane region" description="Helical" evidence="6">
    <location>
        <begin position="378"/>
        <end position="400"/>
    </location>
</feature>
<evidence type="ECO:0000256" key="4">
    <source>
        <dbReference type="ARBA" id="ARBA00022989"/>
    </source>
</evidence>
<evidence type="ECO:0000256" key="3">
    <source>
        <dbReference type="ARBA" id="ARBA00022692"/>
    </source>
</evidence>
<feature type="transmembrane region" description="Helical" evidence="6">
    <location>
        <begin position="272"/>
        <end position="295"/>
    </location>
</feature>
<comment type="subcellular location">
    <subcellularLocation>
        <location evidence="1">Cell membrane</location>
        <topology evidence="1">Multi-pass membrane protein</topology>
    </subcellularLocation>
</comment>
<proteinExistence type="predicted"/>
<sequence>MGDGRCDGADAALGAAYGGRGRPRLRARPRGGAAGGRCAGARPALRAAACSGASAWWARAAHGRCSRDGLCGELCGVPSDRGAALDLSSLDFVALFASLIVAATPLVLAAIGELVVEKSGVLNLGVEGMMIMGAVTGFILAVTTGIPLLGFVGAAIAGAALALVFGVLTQVLLSNQVATGLALTLFGLGLAALLGQSYTGIRPPQTASLDLPVLSDLPVLGRLLFSHDWVVYFALLLVGAVWWYLNRTRRGLILRAVGENHDAAHALGYRVVAIRLGAIAFGGACAGLGGAYLSLVRVPQWSEGMTAGIGWIALAIVVFASWKPSRVILGAWLFGGVTILQLNIQAANLNVLAILALVLGVVAAGLLIFNIRRLNGHLMIRSAFIGALGLLSWSLALSFPDFQLDSAYLSMTPYLTTIAVLVAISGDRTRAALNAPASLGRVFHASA</sequence>
<feature type="transmembrane region" description="Helical" evidence="6">
    <location>
        <begin position="406"/>
        <end position="424"/>
    </location>
</feature>
<feature type="transmembrane region" description="Helical" evidence="6">
    <location>
        <begin position="148"/>
        <end position="168"/>
    </location>
</feature>
<feature type="transmembrane region" description="Helical" evidence="6">
    <location>
        <begin position="219"/>
        <end position="245"/>
    </location>
</feature>
<dbReference type="EMBL" id="CP064942">
    <property type="protein sequence ID" value="QPH52959.1"/>
    <property type="molecule type" value="Genomic_DNA"/>
</dbReference>
<organism evidence="7 8">
    <name type="scientific">Pontivivens ytuae</name>
    <dbReference type="NCBI Taxonomy" id="2789856"/>
    <lineage>
        <taxon>Bacteria</taxon>
        <taxon>Pseudomonadati</taxon>
        <taxon>Pseudomonadota</taxon>
        <taxon>Alphaproteobacteria</taxon>
        <taxon>Rhodobacterales</taxon>
        <taxon>Paracoccaceae</taxon>
        <taxon>Pontivivens</taxon>
    </lineage>
</organism>
<feature type="transmembrane region" description="Helical" evidence="6">
    <location>
        <begin position="301"/>
        <end position="320"/>
    </location>
</feature>
<keyword evidence="2" id="KW-1003">Cell membrane</keyword>
<accession>A0A7S9LPM7</accession>
<dbReference type="CDD" id="cd06580">
    <property type="entry name" value="TM_PBP1_transp_TpRbsC_like"/>
    <property type="match status" value="1"/>
</dbReference>
<keyword evidence="4 6" id="KW-1133">Transmembrane helix</keyword>
<keyword evidence="3 6" id="KW-0812">Transmembrane</keyword>
<dbReference type="InterPro" id="IPR001851">
    <property type="entry name" value="ABC_transp_permease"/>
</dbReference>
<name>A0A7S9LPM7_9RHOB</name>
<evidence type="ECO:0000313" key="8">
    <source>
        <dbReference type="Proteomes" id="UP000594800"/>
    </source>
</evidence>
<gene>
    <name evidence="7" type="ORF">I0K15_14235</name>
</gene>
<dbReference type="Proteomes" id="UP000594800">
    <property type="component" value="Chromosome"/>
</dbReference>
<reference evidence="7 8" key="1">
    <citation type="submission" date="2020-11" db="EMBL/GenBank/DDBJ databases">
        <title>Description of Pontivivens ytuae sp. nov. isolated from deep sea sediment of Mariana Trench.</title>
        <authorList>
            <person name="Wang Z."/>
            <person name="Sun Q.-L."/>
            <person name="Xu X.-D."/>
            <person name="Tang Y.-Z."/>
            <person name="Zhang J."/>
        </authorList>
    </citation>
    <scope>NUCLEOTIDE SEQUENCE [LARGE SCALE GENOMIC DNA]</scope>
    <source>
        <strain evidence="7 8">MT2928</strain>
    </source>
</reference>
<dbReference type="PANTHER" id="PTHR43370:SF2">
    <property type="entry name" value="ABC TRANSPORTER PERMEASE PROTEIN"/>
    <property type="match status" value="1"/>
</dbReference>
<feature type="transmembrane region" description="Helical" evidence="6">
    <location>
        <begin position="350"/>
        <end position="371"/>
    </location>
</feature>
<feature type="transmembrane region" description="Helical" evidence="6">
    <location>
        <begin position="92"/>
        <end position="112"/>
    </location>
</feature>
<dbReference type="GO" id="GO:0005886">
    <property type="term" value="C:plasma membrane"/>
    <property type="evidence" value="ECO:0007669"/>
    <property type="project" value="UniProtKB-SubCell"/>
</dbReference>
<evidence type="ECO:0000256" key="5">
    <source>
        <dbReference type="ARBA" id="ARBA00023136"/>
    </source>
</evidence>
<evidence type="ECO:0000256" key="6">
    <source>
        <dbReference type="SAM" id="Phobius"/>
    </source>
</evidence>
<feature type="transmembrane region" description="Helical" evidence="6">
    <location>
        <begin position="124"/>
        <end position="142"/>
    </location>
</feature>
<dbReference type="GO" id="GO:0022857">
    <property type="term" value="F:transmembrane transporter activity"/>
    <property type="evidence" value="ECO:0007669"/>
    <property type="project" value="InterPro"/>
</dbReference>
<evidence type="ECO:0000256" key="1">
    <source>
        <dbReference type="ARBA" id="ARBA00004651"/>
    </source>
</evidence>
<keyword evidence="5 6" id="KW-0472">Membrane</keyword>
<protein>
    <submittedName>
        <fullName evidence="7">ABC transporter permease</fullName>
    </submittedName>
</protein>
<feature type="transmembrane region" description="Helical" evidence="6">
    <location>
        <begin position="180"/>
        <end position="199"/>
    </location>
</feature>
<keyword evidence="8" id="KW-1185">Reference proteome</keyword>
<dbReference type="Pfam" id="PF02653">
    <property type="entry name" value="BPD_transp_2"/>
    <property type="match status" value="1"/>
</dbReference>
<evidence type="ECO:0000313" key="7">
    <source>
        <dbReference type="EMBL" id="QPH52959.1"/>
    </source>
</evidence>
<dbReference type="PANTHER" id="PTHR43370">
    <property type="entry name" value="SUGAR ABC TRANSPORTER INTEGRAL MEMBRANE PROTEIN-RELATED"/>
    <property type="match status" value="1"/>
</dbReference>
<dbReference type="KEGG" id="poz:I0K15_14235"/>
<feature type="transmembrane region" description="Helical" evidence="6">
    <location>
        <begin position="327"/>
        <end position="344"/>
    </location>
</feature>
<dbReference type="AlphaFoldDB" id="A0A7S9LPM7"/>